<dbReference type="Proteomes" id="UP000075714">
    <property type="component" value="Unassembled WGS sequence"/>
</dbReference>
<dbReference type="InterPro" id="IPR051826">
    <property type="entry name" value="E3_ubiquitin-ligase_domain"/>
</dbReference>
<organism evidence="5 6">
    <name type="scientific">Gonium pectorale</name>
    <name type="common">Green alga</name>
    <dbReference type="NCBI Taxonomy" id="33097"/>
    <lineage>
        <taxon>Eukaryota</taxon>
        <taxon>Viridiplantae</taxon>
        <taxon>Chlorophyta</taxon>
        <taxon>core chlorophytes</taxon>
        <taxon>Chlorophyceae</taxon>
        <taxon>CS clade</taxon>
        <taxon>Chlamydomonadales</taxon>
        <taxon>Volvocaceae</taxon>
        <taxon>Gonium</taxon>
    </lineage>
</organism>
<accession>A0A150G091</accession>
<keyword evidence="6" id="KW-1185">Reference proteome</keyword>
<keyword evidence="3" id="KW-1133">Transmembrane helix</keyword>
<sequence length="264" mass="28335">MIFFYFNSGQGGQCLFTTAVLHLIISLIGIWGLIRFVRWGHQGGQAYGARAGAGWAGGLGGGQARQPQQRRVTVEEVAEALSRLPTETYMTPGQLAALPVHELKALLHGRGLEPVRCLEKGELVRQLLEHGGSSAHSCSICCEDYAAGSAEEVEQSGAKAAVETGLEEAGRHEHAGAARSPEATGRSAAPAPEAEAEPVVLRVLQCGHRFHVECVDKWFLSATDYTRTPACPLCNAPLLREQPQPQAQDRPHAPQHAGRQQAAR</sequence>
<feature type="transmembrane region" description="Helical" evidence="3">
    <location>
        <begin position="15"/>
        <end position="34"/>
    </location>
</feature>
<dbReference type="SUPFAM" id="SSF57850">
    <property type="entry name" value="RING/U-box"/>
    <property type="match status" value="1"/>
</dbReference>
<dbReference type="AlphaFoldDB" id="A0A150G091"/>
<name>A0A150G091_GONPE</name>
<evidence type="ECO:0000256" key="2">
    <source>
        <dbReference type="SAM" id="MobiDB-lite"/>
    </source>
</evidence>
<evidence type="ECO:0000313" key="6">
    <source>
        <dbReference type="Proteomes" id="UP000075714"/>
    </source>
</evidence>
<dbReference type="Gene3D" id="3.30.40.10">
    <property type="entry name" value="Zinc/RING finger domain, C3HC4 (zinc finger)"/>
    <property type="match status" value="1"/>
</dbReference>
<protein>
    <recommendedName>
        <fullName evidence="4">RING-type domain-containing protein</fullName>
    </recommendedName>
</protein>
<proteinExistence type="predicted"/>
<dbReference type="GO" id="GO:0008270">
    <property type="term" value="F:zinc ion binding"/>
    <property type="evidence" value="ECO:0007669"/>
    <property type="project" value="UniProtKB-KW"/>
</dbReference>
<dbReference type="EMBL" id="LSYV01000097">
    <property type="protein sequence ID" value="KXZ43241.1"/>
    <property type="molecule type" value="Genomic_DNA"/>
</dbReference>
<feature type="domain" description="RING-type" evidence="4">
    <location>
        <begin position="138"/>
        <end position="235"/>
    </location>
</feature>
<dbReference type="PANTHER" id="PTHR22765:SF411">
    <property type="entry name" value="OS02G0248440 PROTEIN"/>
    <property type="match status" value="1"/>
</dbReference>
<evidence type="ECO:0000256" key="1">
    <source>
        <dbReference type="PROSITE-ProRule" id="PRU00175"/>
    </source>
</evidence>
<dbReference type="PANTHER" id="PTHR22765">
    <property type="entry name" value="RING FINGER AND PROTEASE ASSOCIATED DOMAIN-CONTAINING"/>
    <property type="match status" value="1"/>
</dbReference>
<dbReference type="Pfam" id="PF13639">
    <property type="entry name" value="zf-RING_2"/>
    <property type="match status" value="1"/>
</dbReference>
<dbReference type="GO" id="GO:0006511">
    <property type="term" value="P:ubiquitin-dependent protein catabolic process"/>
    <property type="evidence" value="ECO:0007669"/>
    <property type="project" value="TreeGrafter"/>
</dbReference>
<feature type="region of interest" description="Disordered" evidence="2">
    <location>
        <begin position="169"/>
        <end position="193"/>
    </location>
</feature>
<keyword evidence="1" id="KW-0863">Zinc-finger</keyword>
<dbReference type="SMART" id="SM00184">
    <property type="entry name" value="RING"/>
    <property type="match status" value="1"/>
</dbReference>
<evidence type="ECO:0000256" key="3">
    <source>
        <dbReference type="SAM" id="Phobius"/>
    </source>
</evidence>
<keyword evidence="3" id="KW-0472">Membrane</keyword>
<reference evidence="6" key="1">
    <citation type="journal article" date="2016" name="Nat. Commun.">
        <title>The Gonium pectorale genome demonstrates co-option of cell cycle regulation during the evolution of multicellularity.</title>
        <authorList>
            <person name="Hanschen E.R."/>
            <person name="Marriage T.N."/>
            <person name="Ferris P.J."/>
            <person name="Hamaji T."/>
            <person name="Toyoda A."/>
            <person name="Fujiyama A."/>
            <person name="Neme R."/>
            <person name="Noguchi H."/>
            <person name="Minakuchi Y."/>
            <person name="Suzuki M."/>
            <person name="Kawai-Toyooka H."/>
            <person name="Smith D.R."/>
            <person name="Sparks H."/>
            <person name="Anderson J."/>
            <person name="Bakaric R."/>
            <person name="Luria V."/>
            <person name="Karger A."/>
            <person name="Kirschner M.W."/>
            <person name="Durand P.M."/>
            <person name="Michod R.E."/>
            <person name="Nozaki H."/>
            <person name="Olson B.J."/>
        </authorList>
    </citation>
    <scope>NUCLEOTIDE SEQUENCE [LARGE SCALE GENOMIC DNA]</scope>
    <source>
        <strain evidence="6">NIES-2863</strain>
    </source>
</reference>
<dbReference type="PROSITE" id="PS50089">
    <property type="entry name" value="ZF_RING_2"/>
    <property type="match status" value="1"/>
</dbReference>
<gene>
    <name evidence="5" type="ORF">GPECTOR_96g707</name>
</gene>
<feature type="region of interest" description="Disordered" evidence="2">
    <location>
        <begin position="242"/>
        <end position="264"/>
    </location>
</feature>
<dbReference type="STRING" id="33097.A0A150G091"/>
<dbReference type="InterPro" id="IPR001841">
    <property type="entry name" value="Znf_RING"/>
</dbReference>
<dbReference type="InterPro" id="IPR013083">
    <property type="entry name" value="Znf_RING/FYVE/PHD"/>
</dbReference>
<keyword evidence="1" id="KW-0862">Zinc</keyword>
<dbReference type="GO" id="GO:0061630">
    <property type="term" value="F:ubiquitin protein ligase activity"/>
    <property type="evidence" value="ECO:0007669"/>
    <property type="project" value="TreeGrafter"/>
</dbReference>
<dbReference type="OrthoDB" id="8062037at2759"/>
<evidence type="ECO:0000313" key="5">
    <source>
        <dbReference type="EMBL" id="KXZ43241.1"/>
    </source>
</evidence>
<comment type="caution">
    <text evidence="5">The sequence shown here is derived from an EMBL/GenBank/DDBJ whole genome shotgun (WGS) entry which is preliminary data.</text>
</comment>
<evidence type="ECO:0000259" key="4">
    <source>
        <dbReference type="PROSITE" id="PS50089"/>
    </source>
</evidence>
<keyword evidence="1" id="KW-0479">Metal-binding</keyword>
<keyword evidence="3" id="KW-0812">Transmembrane</keyword>